<feature type="domain" description="HTH araC/xylS-type" evidence="5">
    <location>
        <begin position="165"/>
        <end position="263"/>
    </location>
</feature>
<keyword evidence="3" id="KW-0010">Activator</keyword>
<dbReference type="Pfam" id="PF12833">
    <property type="entry name" value="HTH_18"/>
    <property type="match status" value="1"/>
</dbReference>
<reference evidence="6 7" key="1">
    <citation type="submission" date="2020-07" db="EMBL/GenBank/DDBJ databases">
        <title>Sequencing the genomes of 1000 actinobacteria strains.</title>
        <authorList>
            <person name="Klenk H.-P."/>
        </authorList>
    </citation>
    <scope>NUCLEOTIDE SEQUENCE [LARGE SCALE GENOMIC DNA]</scope>
    <source>
        <strain evidence="6 7">DSM 103164</strain>
    </source>
</reference>
<sequence length="263" mass="28384">MVAEFRRSAALPQVEARRSRQERDCYRPHAHDDFSLGVIEAGSSVVTGSPDGPLRLAAGDVITIPAGRVHACNPDTGPWRYQMIHVDQEWAASLAPPTATGDLLAAIRVVRRPEVTALARGLAEAIFAGADREATEARAAALFAELATATPAHLVAGEPDAELLGRLAPVLRRLRSDRANPALGALADSIGMTPYQLIRAVRRATGLTPLAWRQNARILQARRMLRAGRPIAETAHELGFVDQSHFHRVFRAHVATSPGAYRG</sequence>
<keyword evidence="1" id="KW-0805">Transcription regulation</keyword>
<dbReference type="SMART" id="SM00342">
    <property type="entry name" value="HTH_ARAC"/>
    <property type="match status" value="1"/>
</dbReference>
<keyword evidence="4" id="KW-0804">Transcription</keyword>
<dbReference type="Gene3D" id="1.10.10.60">
    <property type="entry name" value="Homeodomain-like"/>
    <property type="match status" value="2"/>
</dbReference>
<dbReference type="InterPro" id="IPR037923">
    <property type="entry name" value="HTH-like"/>
</dbReference>
<keyword evidence="7" id="KW-1185">Reference proteome</keyword>
<dbReference type="PROSITE" id="PS01124">
    <property type="entry name" value="HTH_ARAC_FAMILY_2"/>
    <property type="match status" value="1"/>
</dbReference>
<dbReference type="Proteomes" id="UP000527616">
    <property type="component" value="Unassembled WGS sequence"/>
</dbReference>
<evidence type="ECO:0000256" key="1">
    <source>
        <dbReference type="ARBA" id="ARBA00023015"/>
    </source>
</evidence>
<dbReference type="GO" id="GO:0043565">
    <property type="term" value="F:sequence-specific DNA binding"/>
    <property type="evidence" value="ECO:0007669"/>
    <property type="project" value="InterPro"/>
</dbReference>
<keyword evidence="2 6" id="KW-0238">DNA-binding</keyword>
<protein>
    <submittedName>
        <fullName evidence="6">AraC-like DNA-binding protein</fullName>
    </submittedName>
</protein>
<organism evidence="6 7">
    <name type="scientific">Naumannella cuiyingiana</name>
    <dbReference type="NCBI Taxonomy" id="1347891"/>
    <lineage>
        <taxon>Bacteria</taxon>
        <taxon>Bacillati</taxon>
        <taxon>Actinomycetota</taxon>
        <taxon>Actinomycetes</taxon>
        <taxon>Propionibacteriales</taxon>
        <taxon>Propionibacteriaceae</taxon>
        <taxon>Naumannella</taxon>
    </lineage>
</organism>
<evidence type="ECO:0000313" key="7">
    <source>
        <dbReference type="Proteomes" id="UP000527616"/>
    </source>
</evidence>
<comment type="caution">
    <text evidence="6">The sequence shown here is derived from an EMBL/GenBank/DDBJ whole genome shotgun (WGS) entry which is preliminary data.</text>
</comment>
<name>A0A7Z0IK45_9ACTN</name>
<evidence type="ECO:0000313" key="6">
    <source>
        <dbReference type="EMBL" id="NYI70131.1"/>
    </source>
</evidence>
<dbReference type="RefSeq" id="WP_179444116.1">
    <property type="nucleotide sequence ID" value="NZ_JACBZS010000001.1"/>
</dbReference>
<dbReference type="InterPro" id="IPR003313">
    <property type="entry name" value="AraC-bd"/>
</dbReference>
<dbReference type="InterPro" id="IPR009057">
    <property type="entry name" value="Homeodomain-like_sf"/>
</dbReference>
<dbReference type="SUPFAM" id="SSF51215">
    <property type="entry name" value="Regulatory protein AraC"/>
    <property type="match status" value="1"/>
</dbReference>
<dbReference type="Gene3D" id="2.60.120.10">
    <property type="entry name" value="Jelly Rolls"/>
    <property type="match status" value="1"/>
</dbReference>
<dbReference type="EMBL" id="JACBZS010000001">
    <property type="protein sequence ID" value="NYI70131.1"/>
    <property type="molecule type" value="Genomic_DNA"/>
</dbReference>
<dbReference type="InterPro" id="IPR018062">
    <property type="entry name" value="HTH_AraC-typ_CS"/>
</dbReference>
<dbReference type="SUPFAM" id="SSF46689">
    <property type="entry name" value="Homeodomain-like"/>
    <property type="match status" value="1"/>
</dbReference>
<dbReference type="InterPro" id="IPR018060">
    <property type="entry name" value="HTH_AraC"/>
</dbReference>
<evidence type="ECO:0000256" key="3">
    <source>
        <dbReference type="ARBA" id="ARBA00023159"/>
    </source>
</evidence>
<proteinExistence type="predicted"/>
<accession>A0A7Z0IK45</accession>
<dbReference type="InterPro" id="IPR014710">
    <property type="entry name" value="RmlC-like_jellyroll"/>
</dbReference>
<dbReference type="AlphaFoldDB" id="A0A7Z0IK45"/>
<gene>
    <name evidence="6" type="ORF">GGQ54_000691</name>
</gene>
<dbReference type="GO" id="GO:0003700">
    <property type="term" value="F:DNA-binding transcription factor activity"/>
    <property type="evidence" value="ECO:0007669"/>
    <property type="project" value="InterPro"/>
</dbReference>
<evidence type="ECO:0000256" key="2">
    <source>
        <dbReference type="ARBA" id="ARBA00023125"/>
    </source>
</evidence>
<evidence type="ECO:0000256" key="4">
    <source>
        <dbReference type="ARBA" id="ARBA00023163"/>
    </source>
</evidence>
<dbReference type="PANTHER" id="PTHR46796">
    <property type="entry name" value="HTH-TYPE TRANSCRIPTIONAL ACTIVATOR RHAS-RELATED"/>
    <property type="match status" value="1"/>
</dbReference>
<dbReference type="InterPro" id="IPR050204">
    <property type="entry name" value="AraC_XylS_family_regulators"/>
</dbReference>
<evidence type="ECO:0000259" key="5">
    <source>
        <dbReference type="PROSITE" id="PS01124"/>
    </source>
</evidence>
<dbReference type="Pfam" id="PF02311">
    <property type="entry name" value="AraC_binding"/>
    <property type="match status" value="1"/>
</dbReference>
<dbReference type="PROSITE" id="PS00041">
    <property type="entry name" value="HTH_ARAC_FAMILY_1"/>
    <property type="match status" value="2"/>
</dbReference>